<dbReference type="RefSeq" id="WP_310246080.1">
    <property type="nucleotide sequence ID" value="NZ_JAVDXX010000001.1"/>
</dbReference>
<evidence type="ECO:0000259" key="7">
    <source>
        <dbReference type="Pfam" id="PF01035"/>
    </source>
</evidence>
<evidence type="ECO:0000256" key="4">
    <source>
        <dbReference type="ARBA" id="ARBA00022763"/>
    </source>
</evidence>
<dbReference type="Pfam" id="PF01035">
    <property type="entry name" value="DNA_binding_1"/>
    <property type="match status" value="1"/>
</dbReference>
<evidence type="ECO:0000313" key="10">
    <source>
        <dbReference type="Proteomes" id="UP001180715"/>
    </source>
</evidence>
<dbReference type="CDD" id="cd06445">
    <property type="entry name" value="ATase"/>
    <property type="match status" value="1"/>
</dbReference>
<dbReference type="Gene3D" id="1.10.10.10">
    <property type="entry name" value="Winged helix-like DNA-binding domain superfamily/Winged helix DNA-binding domain"/>
    <property type="match status" value="1"/>
</dbReference>
<evidence type="ECO:0000313" key="9">
    <source>
        <dbReference type="EMBL" id="MDR7293284.1"/>
    </source>
</evidence>
<dbReference type="PANTHER" id="PTHR10815">
    <property type="entry name" value="METHYLATED-DNA--PROTEIN-CYSTEINE METHYLTRANSFERASE"/>
    <property type="match status" value="1"/>
</dbReference>
<organism evidence="9 10">
    <name type="scientific">Pseudoglutamicibacter albus</name>
    <dbReference type="NCBI Taxonomy" id="98671"/>
    <lineage>
        <taxon>Bacteria</taxon>
        <taxon>Bacillati</taxon>
        <taxon>Actinomycetota</taxon>
        <taxon>Actinomycetes</taxon>
        <taxon>Micrococcales</taxon>
        <taxon>Micrococcaceae</taxon>
        <taxon>Pseudoglutamicibacter</taxon>
    </lineage>
</organism>
<keyword evidence="4" id="KW-0227">DNA damage</keyword>
<dbReference type="Pfam" id="PF02870">
    <property type="entry name" value="Methyltransf_1N"/>
    <property type="match status" value="1"/>
</dbReference>
<keyword evidence="2 9" id="KW-0489">Methyltransferase</keyword>
<accession>A0ABU1YY44</accession>
<name>A0ABU1YY44_9MICC</name>
<evidence type="ECO:0000256" key="5">
    <source>
        <dbReference type="ARBA" id="ARBA00023204"/>
    </source>
</evidence>
<dbReference type="SUPFAM" id="SSF53155">
    <property type="entry name" value="Methylated DNA-protein cysteine methyltransferase domain"/>
    <property type="match status" value="1"/>
</dbReference>
<dbReference type="InterPro" id="IPR036631">
    <property type="entry name" value="MGMT_N_sf"/>
</dbReference>
<feature type="domain" description="Methylated-DNA-[protein]-cysteine S-methyltransferase DNA binding" evidence="7">
    <location>
        <begin position="96"/>
        <end position="175"/>
    </location>
</feature>
<dbReference type="PANTHER" id="PTHR10815:SF13">
    <property type="entry name" value="METHYLATED-DNA--PROTEIN-CYSTEINE METHYLTRANSFERASE"/>
    <property type="match status" value="1"/>
</dbReference>
<dbReference type="NCBIfam" id="TIGR00589">
    <property type="entry name" value="ogt"/>
    <property type="match status" value="1"/>
</dbReference>
<sequence length="180" mass="19338">MSQPLLGVAAVAELSSAIGTLVVSATPSGIARVEFKHRVHSCAEDGMEHLLVEVEPAHREQAQAWADEAVEQLDEYFMLKRERFDVPLDGPHGDGFRVRAQRALSQIPYGSRLTYAQLAKMAGNASAVRAAGTACASNPLPILLPCHRIVRSDGRLGAYLGGEQAKAHLLQMESVGLTGR</sequence>
<proteinExistence type="predicted"/>
<evidence type="ECO:0000256" key="6">
    <source>
        <dbReference type="ARBA" id="ARBA00049348"/>
    </source>
</evidence>
<keyword evidence="10" id="KW-1185">Reference proteome</keyword>
<dbReference type="Proteomes" id="UP001180715">
    <property type="component" value="Unassembled WGS sequence"/>
</dbReference>
<dbReference type="InterPro" id="IPR014048">
    <property type="entry name" value="MethylDNA_cys_MeTrfase_DNA-bd"/>
</dbReference>
<gene>
    <name evidence="9" type="ORF">J2S67_000552</name>
</gene>
<protein>
    <submittedName>
        <fullName evidence="9">Methylated-DNA-[protein]-cysteine S-methyltransferase</fullName>
        <ecNumber evidence="9">2.1.1.63</ecNumber>
    </submittedName>
</protein>
<dbReference type="InterPro" id="IPR036217">
    <property type="entry name" value="MethylDNA_cys_MeTrfase_DNAb"/>
</dbReference>
<dbReference type="SUPFAM" id="SSF46767">
    <property type="entry name" value="Methylated DNA-protein cysteine methyltransferase, C-terminal domain"/>
    <property type="match status" value="1"/>
</dbReference>
<comment type="catalytic activity">
    <reaction evidence="6">
        <text>a 6-O-methyl-2'-deoxyguanosine in DNA + L-cysteinyl-[protein] = S-methyl-L-cysteinyl-[protein] + a 2'-deoxyguanosine in DNA</text>
        <dbReference type="Rhea" id="RHEA:24000"/>
        <dbReference type="Rhea" id="RHEA-COMP:10131"/>
        <dbReference type="Rhea" id="RHEA-COMP:10132"/>
        <dbReference type="Rhea" id="RHEA-COMP:11367"/>
        <dbReference type="Rhea" id="RHEA-COMP:11368"/>
        <dbReference type="ChEBI" id="CHEBI:29950"/>
        <dbReference type="ChEBI" id="CHEBI:82612"/>
        <dbReference type="ChEBI" id="CHEBI:85445"/>
        <dbReference type="ChEBI" id="CHEBI:85448"/>
        <dbReference type="EC" id="2.1.1.63"/>
    </reaction>
</comment>
<dbReference type="EMBL" id="JAVDXX010000001">
    <property type="protein sequence ID" value="MDR7293284.1"/>
    <property type="molecule type" value="Genomic_DNA"/>
</dbReference>
<dbReference type="EC" id="2.1.1.63" evidence="9"/>
<feature type="domain" description="Methylguanine DNA methyltransferase ribonuclease-like" evidence="8">
    <location>
        <begin position="15"/>
        <end position="89"/>
    </location>
</feature>
<evidence type="ECO:0000259" key="8">
    <source>
        <dbReference type="Pfam" id="PF02870"/>
    </source>
</evidence>
<dbReference type="GO" id="GO:0003908">
    <property type="term" value="F:methylated-DNA-[protein]-cysteine S-methyltransferase activity"/>
    <property type="evidence" value="ECO:0007669"/>
    <property type="project" value="UniProtKB-EC"/>
</dbReference>
<dbReference type="GO" id="GO:0032259">
    <property type="term" value="P:methylation"/>
    <property type="evidence" value="ECO:0007669"/>
    <property type="project" value="UniProtKB-KW"/>
</dbReference>
<reference evidence="9" key="1">
    <citation type="submission" date="2023-07" db="EMBL/GenBank/DDBJ databases">
        <title>Sequencing the genomes of 1000 actinobacteria strains.</title>
        <authorList>
            <person name="Klenk H.-P."/>
        </authorList>
    </citation>
    <scope>NUCLEOTIDE SEQUENCE</scope>
    <source>
        <strain evidence="9">DSM 13068</strain>
    </source>
</reference>
<comment type="catalytic activity">
    <reaction evidence="1">
        <text>a 4-O-methyl-thymidine in DNA + L-cysteinyl-[protein] = a thymidine in DNA + S-methyl-L-cysteinyl-[protein]</text>
        <dbReference type="Rhea" id="RHEA:53428"/>
        <dbReference type="Rhea" id="RHEA-COMP:10131"/>
        <dbReference type="Rhea" id="RHEA-COMP:10132"/>
        <dbReference type="Rhea" id="RHEA-COMP:13555"/>
        <dbReference type="Rhea" id="RHEA-COMP:13556"/>
        <dbReference type="ChEBI" id="CHEBI:29950"/>
        <dbReference type="ChEBI" id="CHEBI:82612"/>
        <dbReference type="ChEBI" id="CHEBI:137386"/>
        <dbReference type="ChEBI" id="CHEBI:137387"/>
        <dbReference type="EC" id="2.1.1.63"/>
    </reaction>
</comment>
<dbReference type="InterPro" id="IPR001497">
    <property type="entry name" value="MethylDNA_cys_MeTrfase_AS"/>
</dbReference>
<dbReference type="PROSITE" id="PS00374">
    <property type="entry name" value="MGMT"/>
    <property type="match status" value="1"/>
</dbReference>
<dbReference type="Gene3D" id="3.30.160.70">
    <property type="entry name" value="Methylated DNA-protein cysteine methyltransferase domain"/>
    <property type="match status" value="1"/>
</dbReference>
<dbReference type="InterPro" id="IPR008332">
    <property type="entry name" value="MethylG_MeTrfase_N"/>
</dbReference>
<comment type="caution">
    <text evidence="9">The sequence shown here is derived from an EMBL/GenBank/DDBJ whole genome shotgun (WGS) entry which is preliminary data.</text>
</comment>
<evidence type="ECO:0000256" key="2">
    <source>
        <dbReference type="ARBA" id="ARBA00022603"/>
    </source>
</evidence>
<keyword evidence="5" id="KW-0234">DNA repair</keyword>
<evidence type="ECO:0000256" key="3">
    <source>
        <dbReference type="ARBA" id="ARBA00022679"/>
    </source>
</evidence>
<evidence type="ECO:0000256" key="1">
    <source>
        <dbReference type="ARBA" id="ARBA00001286"/>
    </source>
</evidence>
<dbReference type="InterPro" id="IPR036388">
    <property type="entry name" value="WH-like_DNA-bd_sf"/>
</dbReference>
<keyword evidence="3 9" id="KW-0808">Transferase</keyword>